<reference evidence="1" key="2">
    <citation type="submission" date="2021-04" db="EMBL/GenBank/DDBJ databases">
        <authorList>
            <person name="Gilroy R."/>
        </authorList>
    </citation>
    <scope>NUCLEOTIDE SEQUENCE</scope>
    <source>
        <strain evidence="1">G3-2149</strain>
    </source>
</reference>
<reference evidence="1" key="1">
    <citation type="journal article" date="2021" name="PeerJ">
        <title>Extensive microbial diversity within the chicken gut microbiome revealed by metagenomics and culture.</title>
        <authorList>
            <person name="Gilroy R."/>
            <person name="Ravi A."/>
            <person name="Getino M."/>
            <person name="Pursley I."/>
            <person name="Horton D.L."/>
            <person name="Alikhan N.F."/>
            <person name="Baker D."/>
            <person name="Gharbi K."/>
            <person name="Hall N."/>
            <person name="Watson M."/>
            <person name="Adriaenssens E.M."/>
            <person name="Foster-Nyarko E."/>
            <person name="Jarju S."/>
            <person name="Secka A."/>
            <person name="Antonio M."/>
            <person name="Oren A."/>
            <person name="Chaudhuri R.R."/>
            <person name="La Ragione R."/>
            <person name="Hildebrand F."/>
            <person name="Pallen M.J."/>
        </authorList>
    </citation>
    <scope>NUCLEOTIDE SEQUENCE</scope>
    <source>
        <strain evidence="1">G3-2149</strain>
    </source>
</reference>
<sequence length="986" mass="110954">MKHKNNNKEGAGLNMIKKSIIAGMLLAGCLQEMAAQNSGQLADRPDYGNVLDYIRVKRYRPADSAFVDTSFVNNIYFSVYGALETPRVKSLSSYHNISPGGGFSIGKQFDKFNSLRLSLAYFRGISQAGPGMMVNSRLDAKADYLFDITSYLMGYHPGRLGSVHTVAGLGLTYIPNGVHRYMPHFQTGLHLRYRAGERLSLYAEPTMMLYPSADNKTSLRNSMLAWSPRLEIGALYNFTAHPLFKQGYKNQNWMDQVFIQGGIGAGLQASFLKGNGSPAKGGTAFVNLGKWYGILGGRLGLFTQAWHNDENKYDRVYGYLGGRADLMLNLNRLFNPLNFQPRVEVNGFLGWEMGAVGYRSNPAYKDRINWFQGPTVGGNLVYYPKPQVGLLLEARYHRPQFDRTLNSGAEQRITQNNISVALGLEIRRRETDFRALKEQYGKDFRPYWFTELSGGVTEGLQAFTPSVISNNIGASGQWTFGRQFTPQSALRFSLGTSKLKSNNGTTAAYPVFVGLDYQLDLLNTLMGYNPERKMDFSLLLGANYLHNAMYEADAIGGHLALQTGVKLGRHVDLVLEPGMKIYRDDVFAGAKQIRNLRAIADAHLGLRYRFEEFNGTFGESARKDFADGLFVRAAAGMNKISAPVSVRPGATASLSLGKWFNFLGLRLTGFGTYTFDGREYPKQADPQKEHTQYVGARLEGMLALADFWKTEEVAPVDVNLIGGWVTGVVRNNSSYNLKNITGMNGYAFSTQVKWNINPYWGIFVEPRFQQLFYHYDKQFTEQSHAVHTVRYKNNMFELEAGVEFQNRGMDNYRQTREHFIPENFVQGEYSVSLPFKLQNRAGLDHRFGVGVGRRFTPLSGARLVLDYGQYDAGVKTPVTTLSADYLFSLKNWFCGYSPESKWQLEAIAGLTYSFSKDALNGDYKPVTGVPGIKLAVRAGYRFLPQWGLYVEPQNLFRFGRLNENFWMYQNRFSETLGLNIGVEYKF</sequence>
<accession>A0A9E2P147</accession>
<organism evidence="1 2">
    <name type="scientific">Candidatus Paraprevotella stercoravium</name>
    <dbReference type="NCBI Taxonomy" id="2838725"/>
    <lineage>
        <taxon>Bacteria</taxon>
        <taxon>Pseudomonadati</taxon>
        <taxon>Bacteroidota</taxon>
        <taxon>Bacteroidia</taxon>
        <taxon>Bacteroidales</taxon>
        <taxon>Prevotellaceae</taxon>
        <taxon>Paraprevotella</taxon>
    </lineage>
</organism>
<dbReference type="PROSITE" id="PS51257">
    <property type="entry name" value="PROKAR_LIPOPROTEIN"/>
    <property type="match status" value="1"/>
</dbReference>
<name>A0A9E2P147_9BACT</name>
<proteinExistence type="predicted"/>
<comment type="caution">
    <text evidence="1">The sequence shown here is derived from an EMBL/GenBank/DDBJ whole genome shotgun (WGS) entry which is preliminary data.</text>
</comment>
<dbReference type="Proteomes" id="UP000823865">
    <property type="component" value="Unassembled WGS sequence"/>
</dbReference>
<evidence type="ECO:0000313" key="2">
    <source>
        <dbReference type="Proteomes" id="UP000823865"/>
    </source>
</evidence>
<evidence type="ECO:0000313" key="1">
    <source>
        <dbReference type="EMBL" id="MBU3852711.1"/>
    </source>
</evidence>
<gene>
    <name evidence="1" type="ORF">H9789_02555</name>
</gene>
<dbReference type="EMBL" id="JAHLFU010000046">
    <property type="protein sequence ID" value="MBU3852711.1"/>
    <property type="molecule type" value="Genomic_DNA"/>
</dbReference>
<dbReference type="AlphaFoldDB" id="A0A9E2P147"/>
<protein>
    <submittedName>
        <fullName evidence="1">Uncharacterized protein</fullName>
    </submittedName>
</protein>